<proteinExistence type="predicted"/>
<evidence type="ECO:0000313" key="1">
    <source>
        <dbReference type="EMBL" id="MRX63469.1"/>
    </source>
</evidence>
<protein>
    <recommendedName>
        <fullName evidence="3">Lipoprotein</fullName>
    </recommendedName>
</protein>
<dbReference type="AlphaFoldDB" id="A0A6I2MLI1"/>
<keyword evidence="2" id="KW-1185">Reference proteome</keyword>
<dbReference type="PROSITE" id="PS51257">
    <property type="entry name" value="PROKAR_LIPOPROTEIN"/>
    <property type="match status" value="1"/>
</dbReference>
<accession>A0A6I2MLI1</accession>
<evidence type="ECO:0008006" key="3">
    <source>
        <dbReference type="Google" id="ProtNLM"/>
    </source>
</evidence>
<name>A0A6I2MLI1_9FLAO</name>
<evidence type="ECO:0000313" key="2">
    <source>
        <dbReference type="Proteomes" id="UP000443153"/>
    </source>
</evidence>
<dbReference type="EMBL" id="WKJH01000002">
    <property type="protein sequence ID" value="MRX63469.1"/>
    <property type="molecule type" value="Genomic_DNA"/>
</dbReference>
<reference evidence="1 2" key="1">
    <citation type="submission" date="2019-11" db="EMBL/GenBank/DDBJ databases">
        <title>Maribacter lutea sp. nov., a marine bacterium isolated from intertidal sand.</title>
        <authorList>
            <person name="Liu A."/>
        </authorList>
    </citation>
    <scope>NUCLEOTIDE SEQUENCE [LARGE SCALE GENOMIC DNA]</scope>
    <source>
        <strain evidence="1 2">RZ05</strain>
    </source>
</reference>
<comment type="caution">
    <text evidence="1">The sequence shown here is derived from an EMBL/GenBank/DDBJ whole genome shotgun (WGS) entry which is preliminary data.</text>
</comment>
<gene>
    <name evidence="1" type="ORF">GJ691_04740</name>
</gene>
<sequence>MKNMFFILFAFCLLTGCKEKALSHRESVYKYYNARNTGNYKELKTLIHDSITLISGDYVMPYNLDSFYGQFKWDSIFRSSYEVIDIEENDNQIIVTIAQNNMRNTFLKNNPLVYLQKISFTSGKISKIEELESIGANWNIWNKEKDALVDWIKNNHPELDGFSNDMTMNGAINYLKAIRLYRN</sequence>
<organism evidence="1 2">
    <name type="scientific">Maribacter luteus</name>
    <dbReference type="NCBI Taxonomy" id="2594478"/>
    <lineage>
        <taxon>Bacteria</taxon>
        <taxon>Pseudomonadati</taxon>
        <taxon>Bacteroidota</taxon>
        <taxon>Flavobacteriia</taxon>
        <taxon>Flavobacteriales</taxon>
        <taxon>Flavobacteriaceae</taxon>
        <taxon>Maribacter</taxon>
    </lineage>
</organism>
<dbReference type="Proteomes" id="UP000443153">
    <property type="component" value="Unassembled WGS sequence"/>
</dbReference>